<dbReference type="EMBL" id="JAYFUL010000006">
    <property type="protein sequence ID" value="MEA5257155.1"/>
    <property type="molecule type" value="Genomic_DNA"/>
</dbReference>
<evidence type="ECO:0000313" key="1">
    <source>
        <dbReference type="EMBL" id="MEA5257155.1"/>
    </source>
</evidence>
<dbReference type="RefSeq" id="WP_323247341.1">
    <property type="nucleotide sequence ID" value="NZ_JAYFUL010000006.1"/>
</dbReference>
<dbReference type="SUPFAM" id="SSF53720">
    <property type="entry name" value="ALDH-like"/>
    <property type="match status" value="1"/>
</dbReference>
<protein>
    <submittedName>
        <fullName evidence="1">Acyl-CoA reductase</fullName>
    </submittedName>
</protein>
<dbReference type="Proteomes" id="UP001304671">
    <property type="component" value="Unassembled WGS sequence"/>
</dbReference>
<proteinExistence type="predicted"/>
<dbReference type="InterPro" id="IPR016161">
    <property type="entry name" value="Ald_DH/histidinol_DH"/>
</dbReference>
<evidence type="ECO:0000313" key="2">
    <source>
        <dbReference type="Proteomes" id="UP001304671"/>
    </source>
</evidence>
<gene>
    <name evidence="1" type="ORF">VB264_05110</name>
</gene>
<reference evidence="1 2" key="1">
    <citation type="submission" date="2023-12" db="EMBL/GenBank/DDBJ databases">
        <title>Novel species of the genus Arcicella isolated from rivers.</title>
        <authorList>
            <person name="Lu H."/>
        </authorList>
    </citation>
    <scope>NUCLEOTIDE SEQUENCE [LARGE SCALE GENOMIC DNA]</scope>
    <source>
        <strain evidence="1 2">LMG 21963</strain>
    </source>
</reference>
<comment type="caution">
    <text evidence="1">The sequence shown here is derived from an EMBL/GenBank/DDBJ whole genome shotgun (WGS) entry which is preliminary data.</text>
</comment>
<sequence length="340" mass="39116">MDLQARIETFVSLGNFLRDEENQSIIEEWADRASHQNNWFTPQNTKNAIKSIADFYLDRDTLERWVGLYEIPDRPPIIKSIGVIMAGNIPAVGFHDLLTVVIAGHDCVAKVSSQDSVLMLALIEKLLEISPTLGIRISERMNEVDALIATGSDNSARYFEYYFRNKAHIIRQNRSSVAILNGSETEDDFFALGKDITDYYGLGCRNISKFYVPEDYDFVNFYDTIEPLGDVFYHNKYKNNYDYNKSIYLVNQVHHYDNGFLILTKNESLVSPISVIFYETYQNEEDLKQKISDKTDKIQCIVSKDAWFEGSIPFGETQMPKLWDYADGVDTMLFLLSLND</sequence>
<accession>A0ABU5QK42</accession>
<name>A0ABU5QK42_9BACT</name>
<organism evidence="1 2">
    <name type="scientific">Arcicella aquatica</name>
    <dbReference type="NCBI Taxonomy" id="217141"/>
    <lineage>
        <taxon>Bacteria</taxon>
        <taxon>Pseudomonadati</taxon>
        <taxon>Bacteroidota</taxon>
        <taxon>Cytophagia</taxon>
        <taxon>Cytophagales</taxon>
        <taxon>Flectobacillaceae</taxon>
        <taxon>Arcicella</taxon>
    </lineage>
</organism>
<keyword evidence="2" id="KW-1185">Reference proteome</keyword>